<reference evidence="3 4" key="1">
    <citation type="submission" date="2016-12" db="EMBL/GenBank/DDBJ databases">
        <title>The genomes of Aspergillus section Nigri reveals drivers in fungal speciation.</title>
        <authorList>
            <consortium name="DOE Joint Genome Institute"/>
            <person name="Vesth T.C."/>
            <person name="Nybo J."/>
            <person name="Theobald S."/>
            <person name="Brandl J."/>
            <person name="Frisvad J.C."/>
            <person name="Nielsen K.F."/>
            <person name="Lyhne E.K."/>
            <person name="Kogle M.E."/>
            <person name="Kuo A."/>
            <person name="Riley R."/>
            <person name="Clum A."/>
            <person name="Nolan M."/>
            <person name="Lipzen A."/>
            <person name="Salamov A."/>
            <person name="Henrissat B."/>
            <person name="Wiebenga A."/>
            <person name="De Vries R.P."/>
            <person name="Grigoriev I.V."/>
            <person name="Mortensen U.H."/>
            <person name="Andersen M.R."/>
            <person name="Baker S.E."/>
        </authorList>
    </citation>
    <scope>NUCLEOTIDE SEQUENCE [LARGE SCALE GENOMIC DNA]</scope>
    <source>
        <strain evidence="3 4">IBT 23096</strain>
    </source>
</reference>
<keyword evidence="3" id="KW-0378">Hydrolase</keyword>
<keyword evidence="4" id="KW-1185">Reference proteome</keyword>
<dbReference type="EMBL" id="MSFO01000004">
    <property type="protein sequence ID" value="PLB49417.1"/>
    <property type="molecule type" value="Genomic_DNA"/>
</dbReference>
<dbReference type="OrthoDB" id="408373at2759"/>
<organism evidence="3 4">
    <name type="scientific">Aspergillus steynii IBT 23096</name>
    <dbReference type="NCBI Taxonomy" id="1392250"/>
    <lineage>
        <taxon>Eukaryota</taxon>
        <taxon>Fungi</taxon>
        <taxon>Dikarya</taxon>
        <taxon>Ascomycota</taxon>
        <taxon>Pezizomycotina</taxon>
        <taxon>Eurotiomycetes</taxon>
        <taxon>Eurotiomycetidae</taxon>
        <taxon>Eurotiales</taxon>
        <taxon>Aspergillaceae</taxon>
        <taxon>Aspergillus</taxon>
        <taxon>Aspergillus subgen. Circumdati</taxon>
    </lineage>
</organism>
<proteinExistence type="predicted"/>
<dbReference type="Gene3D" id="3.40.50.1820">
    <property type="entry name" value="alpha/beta hydrolase"/>
    <property type="match status" value="1"/>
</dbReference>
<dbReference type="PANTHER" id="PTHR43139">
    <property type="entry name" value="SI:DKEY-122A22.2"/>
    <property type="match status" value="1"/>
</dbReference>
<dbReference type="InterPro" id="IPR052370">
    <property type="entry name" value="Meta-cleavage_hydrolase"/>
</dbReference>
<evidence type="ECO:0000259" key="2">
    <source>
        <dbReference type="Pfam" id="PF12697"/>
    </source>
</evidence>
<feature type="compositionally biased region" description="Pro residues" evidence="1">
    <location>
        <begin position="9"/>
        <end position="24"/>
    </location>
</feature>
<feature type="region of interest" description="Disordered" evidence="1">
    <location>
        <begin position="1"/>
        <end position="34"/>
    </location>
</feature>
<dbReference type="InterPro" id="IPR029058">
    <property type="entry name" value="AB_hydrolase_fold"/>
</dbReference>
<evidence type="ECO:0000313" key="3">
    <source>
        <dbReference type="EMBL" id="PLB49417.1"/>
    </source>
</evidence>
<feature type="domain" description="AB hydrolase-1" evidence="2">
    <location>
        <begin position="71"/>
        <end position="308"/>
    </location>
</feature>
<evidence type="ECO:0000256" key="1">
    <source>
        <dbReference type="SAM" id="MobiDB-lite"/>
    </source>
</evidence>
<sequence>MNPSGSEAMPPPERPQPIQFPPPDFKNYPFPALPAPSPEPRLQDPIFLPGANKLDRMTFESWGDGTDSTPLVMIQGFPFNSWIWSHVVLALRSRYTIFLWDLPIRSIPTIAGEDHTSLEFQAKNFARMLKGRFGNERVSIIAHGFGAAIALHAYMTHGVNYKFLVLVSPMVIPPWDRTPIFPLLRNKKYVSRLPCRLHGALVRESILSASCRGIDSVLLRLLSHQWTSEDGKKAFYKHIPDPSTNFRDSPQWVKIGDFPVVICYGECDGWIEEGRINELRSLIGNAGPVNVPLAGHLVMVDQPAALVEIILRSQRHYNSG</sequence>
<accession>A0A2I2G954</accession>
<comment type="caution">
    <text evidence="3">The sequence shown here is derived from an EMBL/GenBank/DDBJ whole genome shotgun (WGS) entry which is preliminary data.</text>
</comment>
<dbReference type="VEuPathDB" id="FungiDB:P170DRAFT_183903"/>
<dbReference type="InterPro" id="IPR000073">
    <property type="entry name" value="AB_hydrolase_1"/>
</dbReference>
<dbReference type="Pfam" id="PF12697">
    <property type="entry name" value="Abhydrolase_6"/>
    <property type="match status" value="1"/>
</dbReference>
<dbReference type="RefSeq" id="XP_024704719.1">
    <property type="nucleotide sequence ID" value="XM_024842676.1"/>
</dbReference>
<dbReference type="SUPFAM" id="SSF53474">
    <property type="entry name" value="alpha/beta-Hydrolases"/>
    <property type="match status" value="1"/>
</dbReference>
<evidence type="ECO:0000313" key="4">
    <source>
        <dbReference type="Proteomes" id="UP000234275"/>
    </source>
</evidence>
<dbReference type="GO" id="GO:0016787">
    <property type="term" value="F:hydrolase activity"/>
    <property type="evidence" value="ECO:0007669"/>
    <property type="project" value="UniProtKB-KW"/>
</dbReference>
<dbReference type="Proteomes" id="UP000234275">
    <property type="component" value="Unassembled WGS sequence"/>
</dbReference>
<dbReference type="GeneID" id="36550374"/>
<protein>
    <submittedName>
        <fullName evidence="3">Alpha/beta-hydrolase</fullName>
    </submittedName>
</protein>
<gene>
    <name evidence="3" type="ORF">P170DRAFT_183903</name>
</gene>
<dbReference type="AlphaFoldDB" id="A0A2I2G954"/>
<name>A0A2I2G954_9EURO</name>